<name>A0A1G7EEU1_PSEOR</name>
<dbReference type="InterPro" id="IPR009057">
    <property type="entry name" value="Homeodomain-like_sf"/>
</dbReference>
<dbReference type="SUPFAM" id="SSF48498">
    <property type="entry name" value="Tetracyclin repressor-like, C-terminal domain"/>
    <property type="match status" value="1"/>
</dbReference>
<proteinExistence type="predicted"/>
<dbReference type="STRING" id="366584.SAMN05216377_101356"/>
<evidence type="ECO:0000256" key="2">
    <source>
        <dbReference type="PROSITE-ProRule" id="PRU00335"/>
    </source>
</evidence>
<dbReference type="InterPro" id="IPR036271">
    <property type="entry name" value="Tet_transcr_reg_TetR-rel_C_sf"/>
</dbReference>
<dbReference type="GO" id="GO:0003700">
    <property type="term" value="F:DNA-binding transcription factor activity"/>
    <property type="evidence" value="ECO:0007669"/>
    <property type="project" value="TreeGrafter"/>
</dbReference>
<keyword evidence="6" id="KW-1185">Reference proteome</keyword>
<evidence type="ECO:0000313" key="5">
    <source>
        <dbReference type="EMBL" id="SDE62199.1"/>
    </source>
</evidence>
<sequence length="213" mass="22051">MTTRRRGRRTSGEDTRAALLEAARLEFNEKGYDGATVRRIAERAGVDAAMVNHWFGGKGALFTASLEVPVDPSALIAAVVAGGPDGVGERLVATFLRVWDLASGGPLITLLRSVASHPAAARMMREFVASTILGPVVRAVSPDRHDERMALVAAQMIGIGLVRYVVELEPLATGGHGPIVAAVGPTVQGYLTGPLGGPVDNSGSPPGSVGRPG</sequence>
<reference evidence="5 6" key="1">
    <citation type="submission" date="2016-10" db="EMBL/GenBank/DDBJ databases">
        <authorList>
            <person name="de Groot N.N."/>
        </authorList>
    </citation>
    <scope>NUCLEOTIDE SEQUENCE [LARGE SCALE GENOMIC DNA]</scope>
    <source>
        <strain evidence="5 6">CGMCC 4.3143</strain>
    </source>
</reference>
<organism evidence="5 6">
    <name type="scientific">Pseudonocardia oroxyli</name>
    <dbReference type="NCBI Taxonomy" id="366584"/>
    <lineage>
        <taxon>Bacteria</taxon>
        <taxon>Bacillati</taxon>
        <taxon>Actinomycetota</taxon>
        <taxon>Actinomycetes</taxon>
        <taxon>Pseudonocardiales</taxon>
        <taxon>Pseudonocardiaceae</taxon>
        <taxon>Pseudonocardia</taxon>
    </lineage>
</organism>
<dbReference type="Pfam" id="PF17920">
    <property type="entry name" value="TetR_C_16"/>
    <property type="match status" value="1"/>
</dbReference>
<feature type="DNA-binding region" description="H-T-H motif" evidence="2">
    <location>
        <begin position="36"/>
        <end position="55"/>
    </location>
</feature>
<dbReference type="PANTHER" id="PTHR30055">
    <property type="entry name" value="HTH-TYPE TRANSCRIPTIONAL REGULATOR RUTR"/>
    <property type="match status" value="1"/>
</dbReference>
<dbReference type="Gene3D" id="1.10.357.10">
    <property type="entry name" value="Tetracycline Repressor, domain 2"/>
    <property type="match status" value="1"/>
</dbReference>
<dbReference type="InterPro" id="IPR001647">
    <property type="entry name" value="HTH_TetR"/>
</dbReference>
<dbReference type="SUPFAM" id="SSF46689">
    <property type="entry name" value="Homeodomain-like"/>
    <property type="match status" value="1"/>
</dbReference>
<dbReference type="Gene3D" id="1.10.10.60">
    <property type="entry name" value="Homeodomain-like"/>
    <property type="match status" value="1"/>
</dbReference>
<dbReference type="Proteomes" id="UP000198967">
    <property type="component" value="Unassembled WGS sequence"/>
</dbReference>
<dbReference type="EMBL" id="FNBE01000001">
    <property type="protein sequence ID" value="SDE62199.1"/>
    <property type="molecule type" value="Genomic_DNA"/>
</dbReference>
<dbReference type="RefSeq" id="WP_093075532.1">
    <property type="nucleotide sequence ID" value="NZ_FNBE01000001.1"/>
</dbReference>
<evidence type="ECO:0000256" key="1">
    <source>
        <dbReference type="ARBA" id="ARBA00023125"/>
    </source>
</evidence>
<dbReference type="InterPro" id="IPR050109">
    <property type="entry name" value="HTH-type_TetR-like_transc_reg"/>
</dbReference>
<feature type="region of interest" description="Disordered" evidence="3">
    <location>
        <begin position="193"/>
        <end position="213"/>
    </location>
</feature>
<dbReference type="PANTHER" id="PTHR30055:SF235">
    <property type="entry name" value="TRANSCRIPTIONAL REGULATORY PROTEIN"/>
    <property type="match status" value="1"/>
</dbReference>
<feature type="domain" description="HTH tetR-type" evidence="4">
    <location>
        <begin position="13"/>
        <end position="73"/>
    </location>
</feature>
<accession>A0A1G7EEU1</accession>
<protein>
    <submittedName>
        <fullName evidence="5">Transcriptional regulator, TetR family</fullName>
    </submittedName>
</protein>
<dbReference type="AlphaFoldDB" id="A0A1G7EEU1"/>
<dbReference type="Pfam" id="PF00440">
    <property type="entry name" value="TetR_N"/>
    <property type="match status" value="1"/>
</dbReference>
<dbReference type="OrthoDB" id="3210235at2"/>
<dbReference type="PROSITE" id="PS50977">
    <property type="entry name" value="HTH_TETR_2"/>
    <property type="match status" value="1"/>
</dbReference>
<dbReference type="PRINTS" id="PR00455">
    <property type="entry name" value="HTHTETR"/>
</dbReference>
<evidence type="ECO:0000256" key="3">
    <source>
        <dbReference type="SAM" id="MobiDB-lite"/>
    </source>
</evidence>
<evidence type="ECO:0000259" key="4">
    <source>
        <dbReference type="PROSITE" id="PS50977"/>
    </source>
</evidence>
<dbReference type="InterPro" id="IPR041678">
    <property type="entry name" value="TetR_C_16"/>
</dbReference>
<gene>
    <name evidence="5" type="ORF">SAMN05216377_101356</name>
</gene>
<feature type="compositionally biased region" description="Low complexity" evidence="3">
    <location>
        <begin position="202"/>
        <end position="213"/>
    </location>
</feature>
<keyword evidence="1 2" id="KW-0238">DNA-binding</keyword>
<dbReference type="GO" id="GO:0000976">
    <property type="term" value="F:transcription cis-regulatory region binding"/>
    <property type="evidence" value="ECO:0007669"/>
    <property type="project" value="TreeGrafter"/>
</dbReference>
<evidence type="ECO:0000313" key="6">
    <source>
        <dbReference type="Proteomes" id="UP000198967"/>
    </source>
</evidence>